<dbReference type="PANTHER" id="PTHR23112">
    <property type="entry name" value="G PROTEIN-COUPLED RECEPTOR 157-RELATED"/>
    <property type="match status" value="1"/>
</dbReference>
<evidence type="ECO:0000313" key="6">
    <source>
        <dbReference type="EMBL" id="KAJ2864824.1"/>
    </source>
</evidence>
<sequence length="343" mass="39319">MANESYSHGILGRWAVIGHGFNIASIVSSGFVIGAVVSACIRNRRLYNSPSFRLSAWIAACDTVYSACQLCVFENAYMRTLSETRLRIIHWLMSASTMSFVFMSVSVALHLLLTAVTPFSHIARRIQPWYEYVSLFLGLILTHPILYIYKMLQWSSRAQIFHIYDDPTYYKITSWLTKWAWLFVACVFMFIVLVLTIVKMCKSSKNLKEQMTYPAHIYDSGDTNYMSLGHMTKQNIRLVTIRLMLYPVVPILTQIWVLSANMSAKCPMWLYVMANLVPATQGMINFLVFAFNPAWDNLRRQLFKKRTSVHVSEFSTLKGSSIGSTHFDLEADYDLSRPATLKN</sequence>
<feature type="transmembrane region" description="Helical" evidence="5">
    <location>
        <begin position="88"/>
        <end position="117"/>
    </location>
</feature>
<dbReference type="GO" id="GO:0007189">
    <property type="term" value="P:adenylate cyclase-activating G protein-coupled receptor signaling pathway"/>
    <property type="evidence" value="ECO:0007669"/>
    <property type="project" value="TreeGrafter"/>
</dbReference>
<proteinExistence type="predicted"/>
<feature type="transmembrane region" description="Helical" evidence="5">
    <location>
        <begin position="54"/>
        <end position="76"/>
    </location>
</feature>
<name>A0A9W8IIH5_9FUNG</name>
<dbReference type="AlphaFoldDB" id="A0A9W8IIH5"/>
<protein>
    <submittedName>
        <fullName evidence="6">Uncharacterized protein</fullName>
    </submittedName>
</protein>
<comment type="subcellular location">
    <subcellularLocation>
        <location evidence="1">Membrane</location>
        <topology evidence="1">Multi-pass membrane protein</topology>
    </subcellularLocation>
</comment>
<evidence type="ECO:0000256" key="3">
    <source>
        <dbReference type="ARBA" id="ARBA00022989"/>
    </source>
</evidence>
<evidence type="ECO:0000256" key="2">
    <source>
        <dbReference type="ARBA" id="ARBA00022692"/>
    </source>
</evidence>
<feature type="transmembrane region" description="Helical" evidence="5">
    <location>
        <begin position="179"/>
        <end position="198"/>
    </location>
</feature>
<keyword evidence="2 5" id="KW-0812">Transmembrane</keyword>
<evidence type="ECO:0000256" key="1">
    <source>
        <dbReference type="ARBA" id="ARBA00004141"/>
    </source>
</evidence>
<keyword evidence="4 5" id="KW-0472">Membrane</keyword>
<feature type="transmembrane region" description="Helical" evidence="5">
    <location>
        <begin position="269"/>
        <end position="295"/>
    </location>
</feature>
<evidence type="ECO:0000256" key="5">
    <source>
        <dbReference type="SAM" id="Phobius"/>
    </source>
</evidence>
<feature type="transmembrane region" description="Helical" evidence="5">
    <location>
        <begin position="20"/>
        <end position="42"/>
    </location>
</feature>
<gene>
    <name evidence="6" type="ORF">GGH94_002639</name>
</gene>
<reference evidence="6" key="1">
    <citation type="submission" date="2022-07" db="EMBL/GenBank/DDBJ databases">
        <title>Phylogenomic reconstructions and comparative analyses of Kickxellomycotina fungi.</title>
        <authorList>
            <person name="Reynolds N.K."/>
            <person name="Stajich J.E."/>
            <person name="Barry K."/>
            <person name="Grigoriev I.V."/>
            <person name="Crous P."/>
            <person name="Smith M.E."/>
        </authorList>
    </citation>
    <scope>NUCLEOTIDE SEQUENCE</scope>
    <source>
        <strain evidence="6">RSA 476</strain>
    </source>
</reference>
<dbReference type="EMBL" id="JANBUY010000076">
    <property type="protein sequence ID" value="KAJ2864824.1"/>
    <property type="molecule type" value="Genomic_DNA"/>
</dbReference>
<comment type="caution">
    <text evidence="6">The sequence shown here is derived from an EMBL/GenBank/DDBJ whole genome shotgun (WGS) entry which is preliminary data.</text>
</comment>
<feature type="transmembrane region" description="Helical" evidence="5">
    <location>
        <begin position="129"/>
        <end position="149"/>
    </location>
</feature>
<evidence type="ECO:0000313" key="7">
    <source>
        <dbReference type="Proteomes" id="UP001140074"/>
    </source>
</evidence>
<dbReference type="GO" id="GO:0005886">
    <property type="term" value="C:plasma membrane"/>
    <property type="evidence" value="ECO:0007669"/>
    <property type="project" value="TreeGrafter"/>
</dbReference>
<keyword evidence="3 5" id="KW-1133">Transmembrane helix</keyword>
<keyword evidence="7" id="KW-1185">Reference proteome</keyword>
<dbReference type="Proteomes" id="UP001140074">
    <property type="component" value="Unassembled WGS sequence"/>
</dbReference>
<dbReference type="PANTHER" id="PTHR23112:SF47">
    <property type="entry name" value="G-PROTEIN COUPLED RECEPTOR 157"/>
    <property type="match status" value="1"/>
</dbReference>
<feature type="transmembrane region" description="Helical" evidence="5">
    <location>
        <begin position="236"/>
        <end position="257"/>
    </location>
</feature>
<dbReference type="GO" id="GO:0004930">
    <property type="term" value="F:G protein-coupled receptor activity"/>
    <property type="evidence" value="ECO:0007669"/>
    <property type="project" value="TreeGrafter"/>
</dbReference>
<organism evidence="6 7">
    <name type="scientific">Coemansia aciculifera</name>
    <dbReference type="NCBI Taxonomy" id="417176"/>
    <lineage>
        <taxon>Eukaryota</taxon>
        <taxon>Fungi</taxon>
        <taxon>Fungi incertae sedis</taxon>
        <taxon>Zoopagomycota</taxon>
        <taxon>Kickxellomycotina</taxon>
        <taxon>Kickxellomycetes</taxon>
        <taxon>Kickxellales</taxon>
        <taxon>Kickxellaceae</taxon>
        <taxon>Coemansia</taxon>
    </lineage>
</organism>
<evidence type="ECO:0000256" key="4">
    <source>
        <dbReference type="ARBA" id="ARBA00023136"/>
    </source>
</evidence>
<accession>A0A9W8IIH5</accession>